<protein>
    <submittedName>
        <fullName evidence="1">Unannotated protein</fullName>
    </submittedName>
</protein>
<dbReference type="InterPro" id="IPR016190">
    <property type="entry name" value="Transl_init_fac_IF2/IF5_Zn-bd"/>
</dbReference>
<proteinExistence type="predicted"/>
<dbReference type="GO" id="GO:0003743">
    <property type="term" value="F:translation initiation factor activity"/>
    <property type="evidence" value="ECO:0007669"/>
    <property type="project" value="InterPro"/>
</dbReference>
<organism evidence="1">
    <name type="scientific">freshwater metagenome</name>
    <dbReference type="NCBI Taxonomy" id="449393"/>
    <lineage>
        <taxon>unclassified sequences</taxon>
        <taxon>metagenomes</taxon>
        <taxon>ecological metagenomes</taxon>
    </lineage>
</organism>
<accession>A0A6J6D2I4</accession>
<sequence length="37" mass="4220">MSINDCPTCGSMDTHQEVTPYGFMRTCNNCGFVFKQR</sequence>
<dbReference type="AlphaFoldDB" id="A0A6J6D2I4"/>
<gene>
    <name evidence="1" type="ORF">UFOPK1591_00525</name>
</gene>
<dbReference type="EMBL" id="CAEZTD010000027">
    <property type="protein sequence ID" value="CAB4558012.1"/>
    <property type="molecule type" value="Genomic_DNA"/>
</dbReference>
<dbReference type="SUPFAM" id="SSF75689">
    <property type="entry name" value="Zinc-binding domain of translation initiation factor 2 beta"/>
    <property type="match status" value="1"/>
</dbReference>
<name>A0A6J6D2I4_9ZZZZ</name>
<reference evidence="1" key="1">
    <citation type="submission" date="2020-05" db="EMBL/GenBank/DDBJ databases">
        <authorList>
            <person name="Chiriac C."/>
            <person name="Salcher M."/>
            <person name="Ghai R."/>
            <person name="Kavagutti S V."/>
        </authorList>
    </citation>
    <scope>NUCLEOTIDE SEQUENCE</scope>
</reference>
<evidence type="ECO:0000313" key="1">
    <source>
        <dbReference type="EMBL" id="CAB4558012.1"/>
    </source>
</evidence>